<protein>
    <submittedName>
        <fullName evidence="2">Uncharacterized protein</fullName>
    </submittedName>
</protein>
<dbReference type="EMBL" id="CP158281">
    <property type="protein sequence ID" value="XBV90212.1"/>
    <property type="molecule type" value="Genomic_DNA"/>
</dbReference>
<reference evidence="2" key="1">
    <citation type="submission" date="2024-06" db="EMBL/GenBank/DDBJ databases">
        <title>Brevibacterium koreense sp. nov., isolated from jogae-jeotgal, a Korean fermented seafood.</title>
        <authorList>
            <person name="Whon T.W."/>
            <person name="Nam S."/>
            <person name="Kim Y."/>
        </authorList>
    </citation>
    <scope>NUCLEOTIDE SEQUENCE</scope>
    <source>
        <strain evidence="2">CBA3109</strain>
    </source>
</reference>
<name>A0AAU7UPA3_9MICO</name>
<feature type="transmembrane region" description="Helical" evidence="1">
    <location>
        <begin position="241"/>
        <end position="267"/>
    </location>
</feature>
<keyword evidence="1" id="KW-0812">Transmembrane</keyword>
<keyword evidence="1" id="KW-1133">Transmembrane helix</keyword>
<organism evidence="2">
    <name type="scientific">Brevibacterium koreense</name>
    <dbReference type="NCBI Taxonomy" id="3140787"/>
    <lineage>
        <taxon>Bacteria</taxon>
        <taxon>Bacillati</taxon>
        <taxon>Actinomycetota</taxon>
        <taxon>Actinomycetes</taxon>
        <taxon>Micrococcales</taxon>
        <taxon>Brevibacteriaceae</taxon>
        <taxon>Brevibacterium</taxon>
    </lineage>
</organism>
<gene>
    <name evidence="2" type="ORF">AAFP32_05655</name>
</gene>
<dbReference type="AlphaFoldDB" id="A0AAU7UPA3"/>
<dbReference type="RefSeq" id="WP_350270989.1">
    <property type="nucleotide sequence ID" value="NZ_CP158281.1"/>
</dbReference>
<evidence type="ECO:0000256" key="1">
    <source>
        <dbReference type="SAM" id="Phobius"/>
    </source>
</evidence>
<dbReference type="InterPro" id="IPR011004">
    <property type="entry name" value="Trimer_LpxA-like_sf"/>
</dbReference>
<evidence type="ECO:0000313" key="2">
    <source>
        <dbReference type="EMBL" id="XBV90212.1"/>
    </source>
</evidence>
<sequence length="344" mass="36917">MVGEPRIILSGSWVIRDWTVAAHTVIVLDRTVVVHHRSVVVRHRSVVVDDRAITVFDRLTACPVVRNTRIMIDRRLTLVGDPRIVGDGLLVGDRSSVIDATIVSGTTIVSNARVIGSVTFVCCRTCVGDRTIIGNPRVVTRVTLISNLTLVSNPTIIGNPTVISNPTLVSNPTVIGNPRVVITMVLVRCMTVSGNRSGSRLPIAMRVHVRIELIGVLELAFVLKTRLLGQTIAFSGVGVQLLGLGGLALGFCSLNFSVGVGLLRFGLAVFGVRFPSMDFMLVCGGFLPDAGGLLALVFALLSRGLSADRDDDADDNQNYDDRYDYPDDGSCTHALSPCCLFGSH</sequence>
<proteinExistence type="predicted"/>
<feature type="transmembrane region" description="Helical" evidence="1">
    <location>
        <begin position="279"/>
        <end position="301"/>
    </location>
</feature>
<keyword evidence="1" id="KW-0472">Membrane</keyword>
<dbReference type="SUPFAM" id="SSF51161">
    <property type="entry name" value="Trimeric LpxA-like enzymes"/>
    <property type="match status" value="1"/>
</dbReference>
<accession>A0AAU7UPA3</accession>
<dbReference type="KEGG" id="bkr:AAFP32_05655"/>